<dbReference type="InterPro" id="IPR007844">
    <property type="entry name" value="AsmA"/>
</dbReference>
<keyword evidence="3" id="KW-1185">Reference proteome</keyword>
<dbReference type="HOGENOM" id="CLU_012870_3_1_6"/>
<evidence type="ECO:0000259" key="1">
    <source>
        <dbReference type="Pfam" id="PF05170"/>
    </source>
</evidence>
<dbReference type="GO" id="GO:0090313">
    <property type="term" value="P:regulation of protein targeting to membrane"/>
    <property type="evidence" value="ECO:0007669"/>
    <property type="project" value="TreeGrafter"/>
</dbReference>
<dbReference type="InterPro" id="IPR052894">
    <property type="entry name" value="AsmA-related"/>
</dbReference>
<dbReference type="PANTHER" id="PTHR30441:SF4">
    <property type="entry name" value="PROTEIN ASMA"/>
    <property type="match status" value="1"/>
</dbReference>
<dbReference type="eggNOG" id="COG2982">
    <property type="taxonomic scope" value="Bacteria"/>
</dbReference>
<dbReference type="Pfam" id="PF05170">
    <property type="entry name" value="AsmA"/>
    <property type="match status" value="2"/>
</dbReference>
<dbReference type="STRING" id="579405.Dd703_1199"/>
<sequence length="599" mass="65766">MRRLFTALIILLVVLAAGMSALVLLINPNDFRDYMVRQVEARTGYRLTLSGELRWHVWPQLSILSGGMSLSAPGAAVPVVSAENMRLDVKLWPLLSHQLEIRQVMLKDAVVRLTTESEARKAASVPIAPAGSPEPETDSRWHFDLGRVEIVDSLLVFQRGDSPPINVRDINLTMESVGQRQVQAAFSSRINRDQRELSFAMKARLDMQAYPQQVAMNIASLDYQLQGAGVPPEGIRGQGSMQVNYQRQPESVTIGSFSLTANNSALVGSASAVLGAVPDYQLTLKSERLDVDTLLGLTQKADGDAGKADKTTAAPVISREQTTEPDQALRDFRARVAVAADKLIYRGVTVDQFNLQGDNQRGKLDVSDFSGRLGDGRFSLPTTLEIGRVPAIIVSPLLQNIEVSQVLHILGLPDSLSGRLSLQGSLSGDALSLAALISQWRGKGSVQIEQLRLPVLNIQQLIQQAVARNNVGVQGQDSYSRFTEIRHIGAQAVLNRGQLQLQDVSGESDILALTGSGQFDLPAQQCDINLDVKVMKGWAGDEQMVQMLQDTAIPFRLYGDINNLNYQLQVDQLVRKRLQDELKKRLGEWSERIQQPSKG</sequence>
<protein>
    <submittedName>
        <fullName evidence="2">AsmA family protein</fullName>
    </submittedName>
</protein>
<feature type="domain" description="AsmA" evidence="1">
    <location>
        <begin position="276"/>
        <end position="503"/>
    </location>
</feature>
<dbReference type="AlphaFoldDB" id="C6CCW2"/>
<dbReference type="NCBIfam" id="NF008091">
    <property type="entry name" value="PRK10833.1"/>
    <property type="match status" value="1"/>
</dbReference>
<dbReference type="KEGG" id="dda:Dd703_1199"/>
<name>C6CCW2_MUSP7</name>
<proteinExistence type="predicted"/>
<dbReference type="Proteomes" id="UP000002734">
    <property type="component" value="Chromosome"/>
</dbReference>
<dbReference type="GO" id="GO:0005886">
    <property type="term" value="C:plasma membrane"/>
    <property type="evidence" value="ECO:0007669"/>
    <property type="project" value="TreeGrafter"/>
</dbReference>
<dbReference type="EMBL" id="CP001654">
    <property type="protein sequence ID" value="ACS85003.1"/>
    <property type="molecule type" value="Genomic_DNA"/>
</dbReference>
<dbReference type="RefSeq" id="WP_012764820.1">
    <property type="nucleotide sequence ID" value="NC_012880.1"/>
</dbReference>
<evidence type="ECO:0000313" key="3">
    <source>
        <dbReference type="Proteomes" id="UP000002734"/>
    </source>
</evidence>
<evidence type="ECO:0000313" key="2">
    <source>
        <dbReference type="EMBL" id="ACS85003.1"/>
    </source>
</evidence>
<organism evidence="2 3">
    <name type="scientific">Musicola paradisiaca (strain Ech703)</name>
    <name type="common">Dickeya paradisiaca</name>
    <name type="synonym">Dickeya dadantii</name>
    <dbReference type="NCBI Taxonomy" id="579405"/>
    <lineage>
        <taxon>Bacteria</taxon>
        <taxon>Pseudomonadati</taxon>
        <taxon>Pseudomonadota</taxon>
        <taxon>Gammaproteobacteria</taxon>
        <taxon>Enterobacterales</taxon>
        <taxon>Pectobacteriaceae</taxon>
        <taxon>Musicola</taxon>
    </lineage>
</organism>
<reference evidence="2" key="1">
    <citation type="submission" date="2009-06" db="EMBL/GenBank/DDBJ databases">
        <title>Complete sequence of Dickeya dadantii Ech703.</title>
        <authorList>
            <consortium name="US DOE Joint Genome Institute"/>
            <person name="Lucas S."/>
            <person name="Copeland A."/>
            <person name="Lapidus A."/>
            <person name="Glavina del Rio T."/>
            <person name="Dalin E."/>
            <person name="Tice H."/>
            <person name="Bruce D."/>
            <person name="Goodwin L."/>
            <person name="Pitluck S."/>
            <person name="Chertkov O."/>
            <person name="Brettin T."/>
            <person name="Detter J.C."/>
            <person name="Han C."/>
            <person name="Larimer F."/>
            <person name="Land M."/>
            <person name="Hauser L."/>
            <person name="Kyrpides N."/>
            <person name="Mikhailova N."/>
            <person name="Balakrishnan V."/>
            <person name="Glasner J."/>
            <person name="Perna N.T."/>
        </authorList>
    </citation>
    <scope>NUCLEOTIDE SEQUENCE [LARGE SCALE GENOMIC DNA]</scope>
    <source>
        <strain evidence="2">Ech703</strain>
    </source>
</reference>
<dbReference type="PANTHER" id="PTHR30441">
    <property type="entry name" value="DUF748 DOMAIN-CONTAINING PROTEIN"/>
    <property type="match status" value="1"/>
</dbReference>
<gene>
    <name evidence="2" type="ordered locus">Dd703_1199</name>
</gene>
<feature type="domain" description="AsmA" evidence="1">
    <location>
        <begin position="6"/>
        <end position="223"/>
    </location>
</feature>
<accession>C6CCW2</accession>